<dbReference type="EMBL" id="JBHSFU010000009">
    <property type="protein sequence ID" value="MFC4559546.1"/>
    <property type="molecule type" value="Genomic_DNA"/>
</dbReference>
<reference evidence="3" key="1">
    <citation type="journal article" date="2019" name="Int. J. Syst. Evol. Microbiol.">
        <title>The Global Catalogue of Microorganisms (GCM) 10K type strain sequencing project: providing services to taxonomists for standard genome sequencing and annotation.</title>
        <authorList>
            <consortium name="The Broad Institute Genomics Platform"/>
            <consortium name="The Broad Institute Genome Sequencing Center for Infectious Disease"/>
            <person name="Wu L."/>
            <person name="Ma J."/>
        </authorList>
    </citation>
    <scope>NUCLEOTIDE SEQUENCE [LARGE SCALE GENOMIC DNA]</scope>
    <source>
        <strain evidence="3">CGMCC 4.7426</strain>
    </source>
</reference>
<organism evidence="2 3">
    <name type="scientific">Virgibacillus kekensis</name>
    <dbReference type="NCBI Taxonomy" id="202261"/>
    <lineage>
        <taxon>Bacteria</taxon>
        <taxon>Bacillati</taxon>
        <taxon>Bacillota</taxon>
        <taxon>Bacilli</taxon>
        <taxon>Bacillales</taxon>
        <taxon>Bacillaceae</taxon>
        <taxon>Virgibacillus</taxon>
    </lineage>
</organism>
<dbReference type="RefSeq" id="WP_390297919.1">
    <property type="nucleotide sequence ID" value="NZ_JBHSFU010000009.1"/>
</dbReference>
<dbReference type="Proteomes" id="UP001595989">
    <property type="component" value="Unassembled WGS sequence"/>
</dbReference>
<comment type="caution">
    <text evidence="2">The sequence shown here is derived from an EMBL/GenBank/DDBJ whole genome shotgun (WGS) entry which is preliminary data.</text>
</comment>
<feature type="transmembrane region" description="Helical" evidence="1">
    <location>
        <begin position="45"/>
        <end position="64"/>
    </location>
</feature>
<proteinExistence type="predicted"/>
<name>A0ABV9DL35_9BACI</name>
<accession>A0ABV9DL35</accession>
<keyword evidence="1" id="KW-0472">Membrane</keyword>
<keyword evidence="1" id="KW-1133">Transmembrane helix</keyword>
<evidence type="ECO:0000256" key="1">
    <source>
        <dbReference type="SAM" id="Phobius"/>
    </source>
</evidence>
<evidence type="ECO:0000313" key="2">
    <source>
        <dbReference type="EMBL" id="MFC4559546.1"/>
    </source>
</evidence>
<feature type="transmembrane region" description="Helical" evidence="1">
    <location>
        <begin position="6"/>
        <end position="25"/>
    </location>
</feature>
<protein>
    <submittedName>
        <fullName evidence="2">Uncharacterized protein</fullName>
    </submittedName>
</protein>
<keyword evidence="1" id="KW-0812">Transmembrane</keyword>
<gene>
    <name evidence="2" type="ORF">ACFO3D_15205</name>
</gene>
<keyword evidence="3" id="KW-1185">Reference proteome</keyword>
<evidence type="ECO:0000313" key="3">
    <source>
        <dbReference type="Proteomes" id="UP001595989"/>
    </source>
</evidence>
<sequence length="235" mass="26870">MGGITVFVPILIMLVIVAVIFAVVFSVKRLPKRQSSSTYIAKVKWIFGIYVILLLVAMGIFYLLPDATQFVLEKQESDSKNASFNLYEKAKRGEMDTLPNELVKEKWQYELNAKKLELNTSWNEIPVFVEASEELNNTVEIIFYQAPVVIEGINFTERINAPVLSFNGNGLTITEPEPAVIDLYTYKNSFVTRQFSGEGWMGNRPVRSQEILYLHVPKDVELEHGEFTFIEYVNN</sequence>